<keyword evidence="3" id="KW-1185">Reference proteome</keyword>
<dbReference type="EMBL" id="CP146284">
    <property type="protein sequence ID" value="WWV65410.1"/>
    <property type="molecule type" value="Genomic_DNA"/>
</dbReference>
<name>A0ABZ2IPX0_9BACT</name>
<reference evidence="2 3" key="1">
    <citation type="submission" date="2024-02" db="EMBL/GenBank/DDBJ databases">
        <title>Whole genome sequencing of Parabacteroides sp. AD58.</title>
        <authorList>
            <person name="Chaplin A.V."/>
            <person name="Pikina A.P."/>
            <person name="Sokolova S.R."/>
            <person name="Korostin D.O."/>
            <person name="Efimov B.A."/>
        </authorList>
    </citation>
    <scope>NUCLEOTIDE SEQUENCE [LARGE SCALE GENOMIC DNA]</scope>
    <source>
        <strain evidence="2 3">AD58</strain>
    </source>
</reference>
<sequence length="328" mass="38311">MEFYTQLTYPKPLFQFSYQDPVLLLGSCFVENIGTRMTDLKFQTDVNPFGTLYNPASISHAIRRLIEPEPYREKDLFSANGLFHSFDHHSRFSALSVETCLDQINTRLDASACFFRRCHRLIITWGTSWVYRLKETGAIVGNCHKLPERSFVRQRLSVPDIVDDWKALLGELLHINPELKVLFTVSPIRHWKDGAHGNQLSKATLLLAIDELNQLFPEETAYFPSYEIMMDELRDYRFYADDMLHPSAQAIEYIWEQFVAHLVDAESQAVLKSCQEIQKAIAHKPFNPESEAYRQFILQTLLKIDRLNEKMTFFDYTKERNILKSKLK</sequence>
<dbReference type="RefSeq" id="WP_251967927.1">
    <property type="nucleotide sequence ID" value="NZ_CP146284.1"/>
</dbReference>
<keyword evidence="2" id="KW-0378">Hydrolase</keyword>
<dbReference type="SUPFAM" id="SSF52266">
    <property type="entry name" value="SGNH hydrolase"/>
    <property type="match status" value="1"/>
</dbReference>
<dbReference type="GO" id="GO:0016787">
    <property type="term" value="F:hydrolase activity"/>
    <property type="evidence" value="ECO:0007669"/>
    <property type="project" value="UniProtKB-KW"/>
</dbReference>
<proteinExistence type="predicted"/>
<dbReference type="InterPro" id="IPR014982">
    <property type="entry name" value="GSCFA"/>
</dbReference>
<evidence type="ECO:0000259" key="1">
    <source>
        <dbReference type="Pfam" id="PF08885"/>
    </source>
</evidence>
<accession>A0ABZ2IPX0</accession>
<organism evidence="2 3">
    <name type="scientific">Parabacteroides absconsus</name>
    <dbReference type="NCBI Taxonomy" id="2951805"/>
    <lineage>
        <taxon>Bacteria</taxon>
        <taxon>Pseudomonadati</taxon>
        <taxon>Bacteroidota</taxon>
        <taxon>Bacteroidia</taxon>
        <taxon>Bacteroidales</taxon>
        <taxon>Tannerellaceae</taxon>
        <taxon>Parabacteroides</taxon>
    </lineage>
</organism>
<dbReference type="Pfam" id="PF08885">
    <property type="entry name" value="GSCFA"/>
    <property type="match status" value="1"/>
</dbReference>
<protein>
    <submittedName>
        <fullName evidence="2">GSCFA domain-containing protein</fullName>
        <ecNumber evidence="2">3.1.-.-</ecNumber>
    </submittedName>
</protein>
<feature type="domain" description="GSCFA" evidence="1">
    <location>
        <begin position="22"/>
        <end position="258"/>
    </location>
</feature>
<evidence type="ECO:0000313" key="3">
    <source>
        <dbReference type="Proteomes" id="UP001320603"/>
    </source>
</evidence>
<dbReference type="EC" id="3.1.-.-" evidence="2"/>
<gene>
    <name evidence="2" type="ORF">NEE14_010345</name>
</gene>
<dbReference type="Proteomes" id="UP001320603">
    <property type="component" value="Chromosome"/>
</dbReference>
<evidence type="ECO:0000313" key="2">
    <source>
        <dbReference type="EMBL" id="WWV65410.1"/>
    </source>
</evidence>